<dbReference type="Pfam" id="PF03175">
    <property type="entry name" value="DNA_pol_B_2"/>
    <property type="match status" value="1"/>
</dbReference>
<evidence type="ECO:0000256" key="5">
    <source>
        <dbReference type="ARBA" id="ARBA00022705"/>
    </source>
</evidence>
<dbReference type="EMBL" id="BSXW01000389">
    <property type="protein sequence ID" value="GMF20897.1"/>
    <property type="molecule type" value="Genomic_DNA"/>
</dbReference>
<dbReference type="AlphaFoldDB" id="A0A9W6TVM9"/>
<proteinExistence type="inferred from homology"/>
<dbReference type="SUPFAM" id="SSF56672">
    <property type="entry name" value="DNA/RNA polymerases"/>
    <property type="match status" value="1"/>
</dbReference>
<organism evidence="10 11">
    <name type="scientific">Phytophthora lilii</name>
    <dbReference type="NCBI Taxonomy" id="2077276"/>
    <lineage>
        <taxon>Eukaryota</taxon>
        <taxon>Sar</taxon>
        <taxon>Stramenopiles</taxon>
        <taxon>Oomycota</taxon>
        <taxon>Peronosporomycetes</taxon>
        <taxon>Peronosporales</taxon>
        <taxon>Peronosporaceae</taxon>
        <taxon>Phytophthora</taxon>
    </lineage>
</organism>
<keyword evidence="5" id="KW-0235">DNA replication</keyword>
<dbReference type="Gene3D" id="3.30.420.10">
    <property type="entry name" value="Ribonuclease H-like superfamily/Ribonuclease H"/>
    <property type="match status" value="1"/>
</dbReference>
<dbReference type="SUPFAM" id="SSF53098">
    <property type="entry name" value="Ribonuclease H-like"/>
    <property type="match status" value="1"/>
</dbReference>
<evidence type="ECO:0000259" key="9">
    <source>
        <dbReference type="PROSITE" id="PS50994"/>
    </source>
</evidence>
<dbReference type="EC" id="2.7.7.7" evidence="2"/>
<feature type="domain" description="Integrase catalytic" evidence="9">
    <location>
        <begin position="358"/>
        <end position="473"/>
    </location>
</feature>
<name>A0A9W6TVM9_9STRA</name>
<dbReference type="PROSITE" id="PS50994">
    <property type="entry name" value="INTEGRASE"/>
    <property type="match status" value="1"/>
</dbReference>
<dbReference type="GO" id="GO:0003887">
    <property type="term" value="F:DNA-directed DNA polymerase activity"/>
    <property type="evidence" value="ECO:0007669"/>
    <property type="project" value="UniProtKB-KW"/>
</dbReference>
<evidence type="ECO:0000313" key="11">
    <source>
        <dbReference type="Proteomes" id="UP001165083"/>
    </source>
</evidence>
<comment type="catalytic activity">
    <reaction evidence="8">
        <text>DNA(n) + a 2'-deoxyribonucleoside 5'-triphosphate = DNA(n+1) + diphosphate</text>
        <dbReference type="Rhea" id="RHEA:22508"/>
        <dbReference type="Rhea" id="RHEA-COMP:17339"/>
        <dbReference type="Rhea" id="RHEA-COMP:17340"/>
        <dbReference type="ChEBI" id="CHEBI:33019"/>
        <dbReference type="ChEBI" id="CHEBI:61560"/>
        <dbReference type="ChEBI" id="CHEBI:173112"/>
        <dbReference type="EC" id="2.7.7.7"/>
    </reaction>
</comment>
<comment type="similarity">
    <text evidence="1">Belongs to the DNA polymerase type-B family.</text>
</comment>
<sequence>MTLDHLDTLLQKQKYLCGLCYCQLTVDTASADRVNNKIGHIDSNILVSCSKCNTARKGMSLKGFCYKKLLEFNSDRLVRGGKLCKKIIGYDANALYLWALGNEMPCGRLTTIEAYDGIVEDIIADKIFGFLECDILTPDHLKDYFSEMTLILKNTLIDCADEIVIGHHMYKYNEERKQSRAKPARKLIGSYFGEKILIYAPLLKWYISHGLNISKTYCFIKASTHKAFDPFMEAVSNARREGNADKSKAMIAEMMKLVGNSAFGRSGMNNEQAQRGQVAKFDRPTPGLFKEEWRGNAMVSLSSKNYICYLPDDEHKVKVSAKGIQQGRGRNVDVLNPDGFETVRFQDQKKWFDGFKIASHNPNSWQMDLAFWEKRPILTAININSRLGNAKLLLNKTAATVLAALKAFVHLHTVDILASDNGSEFMSYNNEPGDHGTMGKIERFNKTLKQRLTKKNVSQEDYTIAYYRCYRKL</sequence>
<evidence type="ECO:0000256" key="1">
    <source>
        <dbReference type="ARBA" id="ARBA00005755"/>
    </source>
</evidence>
<dbReference type="InterPro" id="IPR012337">
    <property type="entry name" value="RNaseH-like_sf"/>
</dbReference>
<evidence type="ECO:0000256" key="8">
    <source>
        <dbReference type="ARBA" id="ARBA00049244"/>
    </source>
</evidence>
<keyword evidence="3" id="KW-0808">Transferase</keyword>
<dbReference type="InterPro" id="IPR004868">
    <property type="entry name" value="DNA-dir_DNA_pol_B_mt/vir"/>
</dbReference>
<evidence type="ECO:0000256" key="3">
    <source>
        <dbReference type="ARBA" id="ARBA00022679"/>
    </source>
</evidence>
<dbReference type="InterPro" id="IPR036397">
    <property type="entry name" value="RNaseH_sf"/>
</dbReference>
<dbReference type="GO" id="GO:0003677">
    <property type="term" value="F:DNA binding"/>
    <property type="evidence" value="ECO:0007669"/>
    <property type="project" value="UniProtKB-KW"/>
</dbReference>
<accession>A0A9W6TVM9</accession>
<keyword evidence="6" id="KW-0239">DNA-directed DNA polymerase</keyword>
<evidence type="ECO:0000256" key="6">
    <source>
        <dbReference type="ARBA" id="ARBA00022932"/>
    </source>
</evidence>
<dbReference type="InterPro" id="IPR001584">
    <property type="entry name" value="Integrase_cat-core"/>
</dbReference>
<dbReference type="InterPro" id="IPR043502">
    <property type="entry name" value="DNA/RNA_pol_sf"/>
</dbReference>
<reference evidence="10" key="1">
    <citation type="submission" date="2023-04" db="EMBL/GenBank/DDBJ databases">
        <title>Phytophthora lilii NBRC 32176.</title>
        <authorList>
            <person name="Ichikawa N."/>
            <person name="Sato H."/>
            <person name="Tonouchi N."/>
        </authorList>
    </citation>
    <scope>NUCLEOTIDE SEQUENCE</scope>
    <source>
        <strain evidence="10">NBRC 32176</strain>
    </source>
</reference>
<dbReference type="OrthoDB" id="111907at2759"/>
<evidence type="ECO:0000256" key="4">
    <source>
        <dbReference type="ARBA" id="ARBA00022695"/>
    </source>
</evidence>
<gene>
    <name evidence="10" type="ORF">Plil01_000818700</name>
</gene>
<keyword evidence="7" id="KW-0238">DNA-binding</keyword>
<comment type="caution">
    <text evidence="10">The sequence shown here is derived from an EMBL/GenBank/DDBJ whole genome shotgun (WGS) entry which is preliminary data.</text>
</comment>
<evidence type="ECO:0000256" key="2">
    <source>
        <dbReference type="ARBA" id="ARBA00012417"/>
    </source>
</evidence>
<keyword evidence="11" id="KW-1185">Reference proteome</keyword>
<dbReference type="PANTHER" id="PTHR33206">
    <property type="entry name" value="PROTEIN CBG10425"/>
    <property type="match status" value="1"/>
</dbReference>
<dbReference type="PANTHER" id="PTHR33206:SF1">
    <property type="entry name" value="DNA-DIRECTED DNA POLYMERASE"/>
    <property type="match status" value="1"/>
</dbReference>
<dbReference type="Proteomes" id="UP001165083">
    <property type="component" value="Unassembled WGS sequence"/>
</dbReference>
<dbReference type="GO" id="GO:0006260">
    <property type="term" value="P:DNA replication"/>
    <property type="evidence" value="ECO:0007669"/>
    <property type="project" value="UniProtKB-KW"/>
</dbReference>
<dbReference type="GO" id="GO:0015074">
    <property type="term" value="P:DNA integration"/>
    <property type="evidence" value="ECO:0007669"/>
    <property type="project" value="InterPro"/>
</dbReference>
<evidence type="ECO:0000313" key="10">
    <source>
        <dbReference type="EMBL" id="GMF20897.1"/>
    </source>
</evidence>
<dbReference type="GO" id="GO:0000166">
    <property type="term" value="F:nucleotide binding"/>
    <property type="evidence" value="ECO:0007669"/>
    <property type="project" value="InterPro"/>
</dbReference>
<evidence type="ECO:0000256" key="7">
    <source>
        <dbReference type="ARBA" id="ARBA00023125"/>
    </source>
</evidence>
<protein>
    <recommendedName>
        <fullName evidence="2">DNA-directed DNA polymerase</fullName>
        <ecNumber evidence="2">2.7.7.7</ecNumber>
    </recommendedName>
</protein>
<keyword evidence="4" id="KW-0548">Nucleotidyltransferase</keyword>